<name>A0A9P0L2B8_ACAOB</name>
<protein>
    <submittedName>
        <fullName evidence="1">Uncharacterized protein</fullName>
    </submittedName>
</protein>
<keyword evidence="2" id="KW-1185">Reference proteome</keyword>
<sequence>MALKHNKISREISRQVNRYLTVKSDASIKPEPQNIQNDSNLRYALSNIEKPNLPQIEFAKDFDEVPEKMKHLQPSMLPSFIDLQQTSERVVDKWADSFVKR</sequence>
<reference evidence="1" key="1">
    <citation type="submission" date="2022-03" db="EMBL/GenBank/DDBJ databases">
        <authorList>
            <person name="Sayadi A."/>
        </authorList>
    </citation>
    <scope>NUCLEOTIDE SEQUENCE</scope>
</reference>
<dbReference type="OrthoDB" id="6762906at2759"/>
<proteinExistence type="predicted"/>
<gene>
    <name evidence="1" type="ORF">ACAOBT_LOCUS17868</name>
</gene>
<evidence type="ECO:0000313" key="2">
    <source>
        <dbReference type="Proteomes" id="UP001152888"/>
    </source>
</evidence>
<dbReference type="EMBL" id="CAKOFQ010007019">
    <property type="protein sequence ID" value="CAH1987471.1"/>
    <property type="molecule type" value="Genomic_DNA"/>
</dbReference>
<organism evidence="1 2">
    <name type="scientific">Acanthoscelides obtectus</name>
    <name type="common">Bean weevil</name>
    <name type="synonym">Bruchus obtectus</name>
    <dbReference type="NCBI Taxonomy" id="200917"/>
    <lineage>
        <taxon>Eukaryota</taxon>
        <taxon>Metazoa</taxon>
        <taxon>Ecdysozoa</taxon>
        <taxon>Arthropoda</taxon>
        <taxon>Hexapoda</taxon>
        <taxon>Insecta</taxon>
        <taxon>Pterygota</taxon>
        <taxon>Neoptera</taxon>
        <taxon>Endopterygota</taxon>
        <taxon>Coleoptera</taxon>
        <taxon>Polyphaga</taxon>
        <taxon>Cucujiformia</taxon>
        <taxon>Chrysomeloidea</taxon>
        <taxon>Chrysomelidae</taxon>
        <taxon>Bruchinae</taxon>
        <taxon>Bruchini</taxon>
        <taxon>Acanthoscelides</taxon>
    </lineage>
</organism>
<accession>A0A9P0L2B8</accession>
<dbReference type="Proteomes" id="UP001152888">
    <property type="component" value="Unassembled WGS sequence"/>
</dbReference>
<evidence type="ECO:0000313" key="1">
    <source>
        <dbReference type="EMBL" id="CAH1987471.1"/>
    </source>
</evidence>
<comment type="caution">
    <text evidence="1">The sequence shown here is derived from an EMBL/GenBank/DDBJ whole genome shotgun (WGS) entry which is preliminary data.</text>
</comment>
<dbReference type="AlphaFoldDB" id="A0A9P0L2B8"/>